<comment type="similarity">
    <text evidence="2 11">Belongs to the ING family.</text>
</comment>
<keyword evidence="3 9" id="KW-0479">Metal-binding</keyword>
<feature type="site" description="Histone H3K4me3 binding" evidence="8">
    <location>
        <position position="451"/>
    </location>
</feature>
<evidence type="ECO:0000259" key="13">
    <source>
        <dbReference type="PROSITE" id="PS50016"/>
    </source>
</evidence>
<dbReference type="PANTHER" id="PTHR10333:SF42">
    <property type="entry name" value="INHIBITOR OF GROWTH PROTEIN 5"/>
    <property type="match status" value="1"/>
</dbReference>
<evidence type="ECO:0000256" key="12">
    <source>
        <dbReference type="SAM" id="MobiDB-lite"/>
    </source>
</evidence>
<protein>
    <recommendedName>
        <fullName evidence="11">Chromatin modification-related protein</fullName>
    </recommendedName>
</protein>
<feature type="domain" description="PHD-type" evidence="13">
    <location>
        <begin position="426"/>
        <end position="475"/>
    </location>
</feature>
<feature type="site" description="Histone H3K4me3 binding" evidence="8">
    <location>
        <position position="439"/>
    </location>
</feature>
<dbReference type="GO" id="GO:0005634">
    <property type="term" value="C:nucleus"/>
    <property type="evidence" value="ECO:0007669"/>
    <property type="project" value="UniProtKB-SubCell"/>
</dbReference>
<evidence type="ECO:0000256" key="10">
    <source>
        <dbReference type="PROSITE-ProRule" id="PRU00146"/>
    </source>
</evidence>
<feature type="region of interest" description="Disordered" evidence="12">
    <location>
        <begin position="377"/>
        <end position="424"/>
    </location>
</feature>
<dbReference type="InterPro" id="IPR019786">
    <property type="entry name" value="Zinc_finger_PHD-type_CS"/>
</dbReference>
<keyword evidence="7 11" id="KW-0539">Nucleus</keyword>
<organism evidence="14 15">
    <name type="scientific">Pleurotus ostreatus (strain PC15)</name>
    <name type="common">Oyster mushroom</name>
    <dbReference type="NCBI Taxonomy" id="1137138"/>
    <lineage>
        <taxon>Eukaryota</taxon>
        <taxon>Fungi</taxon>
        <taxon>Dikarya</taxon>
        <taxon>Basidiomycota</taxon>
        <taxon>Agaricomycotina</taxon>
        <taxon>Agaricomycetes</taxon>
        <taxon>Agaricomycetidae</taxon>
        <taxon>Agaricales</taxon>
        <taxon>Pleurotineae</taxon>
        <taxon>Pleurotaceae</taxon>
        <taxon>Pleurotus</taxon>
    </lineage>
</organism>
<feature type="compositionally biased region" description="Polar residues" evidence="12">
    <location>
        <begin position="225"/>
        <end position="245"/>
    </location>
</feature>
<evidence type="ECO:0000256" key="7">
    <source>
        <dbReference type="ARBA" id="ARBA00023242"/>
    </source>
</evidence>
<dbReference type="InterPro" id="IPR059153">
    <property type="entry name" value="NSD_PHD-1st"/>
</dbReference>
<dbReference type="Gene3D" id="6.10.140.1740">
    <property type="match status" value="1"/>
</dbReference>
<dbReference type="InterPro" id="IPR028651">
    <property type="entry name" value="ING_fam"/>
</dbReference>
<feature type="binding site" evidence="9">
    <location>
        <position position="431"/>
    </location>
    <ligand>
        <name>Zn(2+)</name>
        <dbReference type="ChEBI" id="CHEBI:29105"/>
        <label>1</label>
    </ligand>
</feature>
<evidence type="ECO:0000256" key="2">
    <source>
        <dbReference type="ARBA" id="ARBA00010210"/>
    </source>
</evidence>
<dbReference type="GO" id="GO:0008270">
    <property type="term" value="F:zinc ion binding"/>
    <property type="evidence" value="ECO:0007669"/>
    <property type="project" value="UniProtKB-KW"/>
</dbReference>
<comment type="subunit">
    <text evidence="11">Component of an histone acetyltransferase complex. Interacts with H3K4me3 and to a lesser extent with H3K4me2.</text>
</comment>
<feature type="site" description="Histone H3K4me3 binding" evidence="8">
    <location>
        <position position="443"/>
    </location>
</feature>
<evidence type="ECO:0000256" key="3">
    <source>
        <dbReference type="ARBA" id="ARBA00022723"/>
    </source>
</evidence>
<dbReference type="EMBL" id="KL198006">
    <property type="protein sequence ID" value="KDQ31347.1"/>
    <property type="molecule type" value="Genomic_DNA"/>
</dbReference>
<feature type="binding site" evidence="9">
    <location>
        <position position="456"/>
    </location>
    <ligand>
        <name>Zn(2+)</name>
        <dbReference type="ChEBI" id="CHEBI:29105"/>
        <label>1</label>
    </ligand>
</feature>
<dbReference type="Proteomes" id="UP000027073">
    <property type="component" value="Unassembled WGS sequence"/>
</dbReference>
<feature type="compositionally biased region" description="Low complexity" evidence="12">
    <location>
        <begin position="261"/>
        <end position="278"/>
    </location>
</feature>
<evidence type="ECO:0000313" key="14">
    <source>
        <dbReference type="EMBL" id="KDQ31347.1"/>
    </source>
</evidence>
<name>A0A067P4N7_PLEO1</name>
<feature type="region of interest" description="Disordered" evidence="12">
    <location>
        <begin position="152"/>
        <end position="339"/>
    </location>
</feature>
<evidence type="ECO:0000256" key="1">
    <source>
        <dbReference type="ARBA" id="ARBA00004123"/>
    </source>
</evidence>
<dbReference type="PROSITE" id="PS50016">
    <property type="entry name" value="ZF_PHD_2"/>
    <property type="match status" value="1"/>
</dbReference>
<dbReference type="HOGENOM" id="CLU_006204_2_0_1"/>
<evidence type="ECO:0000256" key="5">
    <source>
        <dbReference type="ARBA" id="ARBA00022833"/>
    </source>
</evidence>
<dbReference type="SMART" id="SM01408">
    <property type="entry name" value="ING"/>
    <property type="match status" value="1"/>
</dbReference>
<gene>
    <name evidence="14" type="ORF">PLEOSDRAFT_1111772</name>
</gene>
<comment type="subcellular location">
    <subcellularLocation>
        <location evidence="1 11">Nucleus</location>
    </subcellularLocation>
</comment>
<evidence type="ECO:0000256" key="8">
    <source>
        <dbReference type="PIRSR" id="PIRSR628651-50"/>
    </source>
</evidence>
<dbReference type="Gene3D" id="3.30.40.10">
    <property type="entry name" value="Zinc/RING finger domain, C3HC4 (zinc finger)"/>
    <property type="match status" value="1"/>
</dbReference>
<evidence type="ECO:0000256" key="4">
    <source>
        <dbReference type="ARBA" id="ARBA00022771"/>
    </source>
</evidence>
<evidence type="ECO:0000256" key="11">
    <source>
        <dbReference type="RuleBase" id="RU361213"/>
    </source>
</evidence>
<evidence type="ECO:0000256" key="9">
    <source>
        <dbReference type="PIRSR" id="PIRSR628651-51"/>
    </source>
</evidence>
<feature type="compositionally biased region" description="Low complexity" evidence="12">
    <location>
        <begin position="302"/>
        <end position="320"/>
    </location>
</feature>
<dbReference type="GO" id="GO:0006355">
    <property type="term" value="P:regulation of DNA-templated transcription"/>
    <property type="evidence" value="ECO:0007669"/>
    <property type="project" value="TreeGrafter"/>
</dbReference>
<comment type="function">
    <text evidence="11">Component of an histone acetyltransferase complex.</text>
</comment>
<dbReference type="STRING" id="1137138.A0A067P4N7"/>
<dbReference type="OrthoDB" id="2505961at2759"/>
<dbReference type="InterPro" id="IPR024610">
    <property type="entry name" value="ING_N_histone-binding"/>
</dbReference>
<keyword evidence="5 9" id="KW-0862">Zinc</keyword>
<evidence type="ECO:0000256" key="6">
    <source>
        <dbReference type="ARBA" id="ARBA00022853"/>
    </source>
</evidence>
<comment type="domain">
    <text evidence="11">The PHD-type zinc finger mediates the binding to H3K4me3.</text>
</comment>
<feature type="compositionally biased region" description="Polar residues" evidence="12">
    <location>
        <begin position="280"/>
        <end position="293"/>
    </location>
</feature>
<dbReference type="VEuPathDB" id="FungiDB:PLEOSDRAFT_1111772"/>
<evidence type="ECO:0000313" key="15">
    <source>
        <dbReference type="Proteomes" id="UP000027073"/>
    </source>
</evidence>
<dbReference type="CDD" id="cd16859">
    <property type="entry name" value="ING_ING4_5"/>
    <property type="match status" value="1"/>
</dbReference>
<keyword evidence="4 10" id="KW-0863">Zinc-finger</keyword>
<dbReference type="InterPro" id="IPR019787">
    <property type="entry name" value="Znf_PHD-finger"/>
</dbReference>
<feature type="site" description="Histone H3K4me3 binding" evidence="8">
    <location>
        <position position="428"/>
    </location>
</feature>
<feature type="binding site" evidence="9">
    <location>
        <position position="472"/>
    </location>
    <ligand>
        <name>Zn(2+)</name>
        <dbReference type="ChEBI" id="CHEBI:29105"/>
        <label>2</label>
    </ligand>
</feature>
<dbReference type="SUPFAM" id="SSF57903">
    <property type="entry name" value="FYVE/PHD zinc finger"/>
    <property type="match status" value="1"/>
</dbReference>
<dbReference type="SMART" id="SM00249">
    <property type="entry name" value="PHD"/>
    <property type="match status" value="1"/>
</dbReference>
<feature type="compositionally biased region" description="Acidic residues" evidence="12">
    <location>
        <begin position="409"/>
        <end position="422"/>
    </location>
</feature>
<proteinExistence type="inferred from homology"/>
<sequence>MAPRTIHSNFTQPPTPETAYSLSLLQEYTHTLDALPLDLSRNFADLRELDAVLSSSMASITHKIQALTLKIEENSCSKEERHWLLTQIADEASRLKLGGEDKIRVACIAADSLKSHATHLRMLSELIPNFDVNTLNRRTVYPHVATKSYMPAATMEGGRRKRNGGGFGSLLSGTTDSPAKRRRVGREDDGDPSMRSPRKEKVTETVSARPRITNRRSKPERAASPTESILSVTSHLPTLATQGQSARVGGVNGSARTSNGTTATNKRSRNNANANRNTTPHDTNPNYEHTSGSHPPREYNVPPASSSHPSLPLPYNNSSNGAGRYDPARAGSVNPRLDDWPHVHVPATQLEGPGMPVARGQSHPRAPHPGLGVTAGIHSGPGPNGHARTPPLADRRNGDYEGTPGDIGDGGDADGGDGDGEGDDNKRYCVCNGVSYGDMIGCDDENCDKQWFHLACVGLSKAPEGSWHCDDCKNKQRNSRRTNRGGKRRTNTNR</sequence>
<feature type="binding site" evidence="9">
    <location>
        <position position="447"/>
    </location>
    <ligand>
        <name>Zn(2+)</name>
        <dbReference type="ChEBI" id="CHEBI:29105"/>
        <label>2</label>
    </ligand>
</feature>
<feature type="binding site" evidence="9">
    <location>
        <position position="429"/>
    </location>
    <ligand>
        <name>Zn(2+)</name>
        <dbReference type="ChEBI" id="CHEBI:29105"/>
        <label>1</label>
    </ligand>
</feature>
<dbReference type="GO" id="GO:0006325">
    <property type="term" value="P:chromatin organization"/>
    <property type="evidence" value="ECO:0007669"/>
    <property type="project" value="UniProtKB-KW"/>
</dbReference>
<feature type="binding site" evidence="9">
    <location>
        <position position="442"/>
    </location>
    <ligand>
        <name>Zn(2+)</name>
        <dbReference type="ChEBI" id="CHEBI:29105"/>
        <label>2</label>
    </ligand>
</feature>
<dbReference type="Pfam" id="PF12998">
    <property type="entry name" value="ING"/>
    <property type="match status" value="1"/>
</dbReference>
<feature type="compositionally biased region" description="Basic residues" evidence="12">
    <location>
        <begin position="475"/>
        <end position="494"/>
    </location>
</feature>
<feature type="region of interest" description="Disordered" evidence="12">
    <location>
        <begin position="473"/>
        <end position="494"/>
    </location>
</feature>
<dbReference type="GO" id="GO:0000785">
    <property type="term" value="C:chromatin"/>
    <property type="evidence" value="ECO:0007669"/>
    <property type="project" value="UniProtKB-ARBA"/>
</dbReference>
<dbReference type="PANTHER" id="PTHR10333">
    <property type="entry name" value="INHIBITOR OF GROWTH PROTEIN"/>
    <property type="match status" value="1"/>
</dbReference>
<dbReference type="AlphaFoldDB" id="A0A067P4N7"/>
<reference evidence="15" key="1">
    <citation type="journal article" date="2014" name="Proc. Natl. Acad. Sci. U.S.A.">
        <title>Extensive sampling of basidiomycete genomes demonstrates inadequacy of the white-rot/brown-rot paradigm for wood decay fungi.</title>
        <authorList>
            <person name="Riley R."/>
            <person name="Salamov A.A."/>
            <person name="Brown D.W."/>
            <person name="Nagy L.G."/>
            <person name="Floudas D."/>
            <person name="Held B.W."/>
            <person name="Levasseur A."/>
            <person name="Lombard V."/>
            <person name="Morin E."/>
            <person name="Otillar R."/>
            <person name="Lindquist E.A."/>
            <person name="Sun H."/>
            <person name="LaButti K.M."/>
            <person name="Schmutz J."/>
            <person name="Jabbour D."/>
            <person name="Luo H."/>
            <person name="Baker S.E."/>
            <person name="Pisabarro A.G."/>
            <person name="Walton J.D."/>
            <person name="Blanchette R.A."/>
            <person name="Henrissat B."/>
            <person name="Martin F."/>
            <person name="Cullen D."/>
            <person name="Hibbett D.S."/>
            <person name="Grigoriev I.V."/>
        </authorList>
    </citation>
    <scope>NUCLEOTIDE SEQUENCE [LARGE SCALE GENOMIC DNA]</scope>
    <source>
        <strain evidence="15">PC15</strain>
    </source>
</reference>
<feature type="binding site" evidence="9">
    <location>
        <position position="453"/>
    </location>
    <ligand>
        <name>Zn(2+)</name>
        <dbReference type="ChEBI" id="CHEBI:29105"/>
        <label>1</label>
    </ligand>
</feature>
<dbReference type="Pfam" id="PF23011">
    <property type="entry name" value="PHD-1st_NSD"/>
    <property type="match status" value="1"/>
</dbReference>
<accession>A0A067P4N7</accession>
<dbReference type="InterPro" id="IPR001965">
    <property type="entry name" value="Znf_PHD"/>
</dbReference>
<dbReference type="PROSITE" id="PS01359">
    <property type="entry name" value="ZF_PHD_1"/>
    <property type="match status" value="1"/>
</dbReference>
<keyword evidence="6 11" id="KW-0156">Chromatin regulator</keyword>
<dbReference type="CDD" id="cd15505">
    <property type="entry name" value="PHD_ING"/>
    <property type="match status" value="1"/>
</dbReference>
<dbReference type="InParanoid" id="A0A067P4N7"/>
<dbReference type="InterPro" id="IPR013083">
    <property type="entry name" value="Znf_RING/FYVE/PHD"/>
</dbReference>
<feature type="binding site" evidence="9">
    <location>
        <position position="469"/>
    </location>
    <ligand>
        <name>Zn(2+)</name>
        <dbReference type="ChEBI" id="CHEBI:29105"/>
        <label>2</label>
    </ligand>
</feature>
<dbReference type="InterPro" id="IPR011011">
    <property type="entry name" value="Znf_FYVE_PHD"/>
</dbReference>